<keyword evidence="3" id="KW-1185">Reference proteome</keyword>
<keyword evidence="1" id="KW-0812">Transmembrane</keyword>
<reference evidence="3" key="1">
    <citation type="journal article" date="2019" name="Int. J. Syst. Evol. Microbiol.">
        <title>The Global Catalogue of Microorganisms (GCM) 10K type strain sequencing project: providing services to taxonomists for standard genome sequencing and annotation.</title>
        <authorList>
            <consortium name="The Broad Institute Genomics Platform"/>
            <consortium name="The Broad Institute Genome Sequencing Center for Infectious Disease"/>
            <person name="Wu L."/>
            <person name="Ma J."/>
        </authorList>
    </citation>
    <scope>NUCLEOTIDE SEQUENCE [LARGE SCALE GENOMIC DNA]</scope>
    <source>
        <strain evidence="3">CGMCC 4.1469</strain>
    </source>
</reference>
<keyword evidence="1" id="KW-0472">Membrane</keyword>
<gene>
    <name evidence="2" type="ORF">ACFQDI_08620</name>
</gene>
<feature type="transmembrane region" description="Helical" evidence="1">
    <location>
        <begin position="314"/>
        <end position="335"/>
    </location>
</feature>
<proteinExistence type="predicted"/>
<comment type="caution">
    <text evidence="2">The sequence shown here is derived from an EMBL/GenBank/DDBJ whole genome shotgun (WGS) entry which is preliminary data.</text>
</comment>
<evidence type="ECO:0000313" key="2">
    <source>
        <dbReference type="EMBL" id="MFC5454912.1"/>
    </source>
</evidence>
<evidence type="ECO:0000256" key="1">
    <source>
        <dbReference type="SAM" id="Phobius"/>
    </source>
</evidence>
<evidence type="ECO:0008006" key="4">
    <source>
        <dbReference type="Google" id="ProtNLM"/>
    </source>
</evidence>
<evidence type="ECO:0000313" key="3">
    <source>
        <dbReference type="Proteomes" id="UP001596052"/>
    </source>
</evidence>
<organism evidence="2 3">
    <name type="scientific">Prosthecobacter fluviatilis</name>
    <dbReference type="NCBI Taxonomy" id="445931"/>
    <lineage>
        <taxon>Bacteria</taxon>
        <taxon>Pseudomonadati</taxon>
        <taxon>Verrucomicrobiota</taxon>
        <taxon>Verrucomicrobiia</taxon>
        <taxon>Verrucomicrobiales</taxon>
        <taxon>Verrucomicrobiaceae</taxon>
        <taxon>Prosthecobacter</taxon>
    </lineage>
</organism>
<dbReference type="EMBL" id="JBHSMQ010000002">
    <property type="protein sequence ID" value="MFC5454912.1"/>
    <property type="molecule type" value="Genomic_DNA"/>
</dbReference>
<accession>A0ABW0KQM7</accession>
<sequence length="506" mass="55265">MSSSQVLEASSCGAIDAETMQRLEAMIESNLPEELRGSAVGLLRAVAGKVAVPGHFDAFCCQAFSKPEWAAAGSVLIAELFEQDEDQLAELARIPDLVIEMGSGEVNVTCMVASRWAARGETHRLSRLADAIVASHASRNACAVDVMLALAATLAVTRFSRAEQLYNAAQPLAGEEHKEALADAKRWLAAGRVVCSVAQDERDFWDVRLRKPKTVWTWKTKAELEALEHLSECLTPDTEGADLFKSVLPECWWVLALKYAQQHEKLAHVSQKLTASKPDHGVAPKAVPEPLPAAGRPTKEFLPHPQAGLLARFIVPWFCGCLAMLLTVLVPVLVLPREFAIGILDTLKPAAQPLSTPAELEAWRKQELQKKAAEMKPFEAQHALAKKGGWSENEKVLSGKSEELPFDSQQYMNLLVWLHLDPPENEDVRLRVCKLLLERVKGDAIALWELLAYPGSANAKEIKVTARNALAEKGLSWSEEEKKRLGVIAGNGPEAEKAVPAAGGKK</sequence>
<dbReference type="RefSeq" id="WP_377165474.1">
    <property type="nucleotide sequence ID" value="NZ_JBHSMQ010000002.1"/>
</dbReference>
<dbReference type="Proteomes" id="UP001596052">
    <property type="component" value="Unassembled WGS sequence"/>
</dbReference>
<name>A0ABW0KQM7_9BACT</name>
<protein>
    <recommendedName>
        <fullName evidence="4">HEAT repeat domain-containing protein</fullName>
    </recommendedName>
</protein>
<keyword evidence="1" id="KW-1133">Transmembrane helix</keyword>